<gene>
    <name evidence="1" type="ORF">LTR37_004442</name>
</gene>
<protein>
    <submittedName>
        <fullName evidence="1">Uncharacterized protein</fullName>
    </submittedName>
</protein>
<organism evidence="1 2">
    <name type="scientific">Vermiconidia calcicola</name>
    <dbReference type="NCBI Taxonomy" id="1690605"/>
    <lineage>
        <taxon>Eukaryota</taxon>
        <taxon>Fungi</taxon>
        <taxon>Dikarya</taxon>
        <taxon>Ascomycota</taxon>
        <taxon>Pezizomycotina</taxon>
        <taxon>Dothideomycetes</taxon>
        <taxon>Dothideomycetidae</taxon>
        <taxon>Mycosphaerellales</taxon>
        <taxon>Extremaceae</taxon>
        <taxon>Vermiconidia</taxon>
    </lineage>
</organism>
<sequence>MMPQPQSLQTSNQSQPYIQHFISRSNNALVPLIPADELPFNIRLQGVPRVLKFDQTYGMQHVGSAPYTGLIFKLENDMSMQRSASQPPTTPHTRSHSSSTEKQFLPPDALARQALANTSNGFQQPLPQRPLSAHELAINWRKAPTSDPTDKTQDVIDAIVSTRSGAEAAARIGYQSGSPVQAPSGIVPDPEKKVYCTHWIKTGNCDYAQQGCLYKHEMPETLEKLESIGIGKHWPRWWAEKNQKVRSLTTKAPVGPKVPAAVWLKQRKSSESEAGSDSEDDSAGPEPRSLMSSDQKRPEETKTTRATEVISKPSTASPVSDRVAIKTRQPSAAVDLIDFAPLLPTPSPTTASPSASSSTDGSPRSGTSTPLTVPDDEPKQARSDEVRRAHRVFVPAGESTEQHIAEAKKHATRNKAARTRSEKPLNMRTLEEQIRTMQRNKHTSGLMASKHAPGVIPAGDVSRVPPPNRAPAVASSKTERPVGVRQRVPKTKSAGCVGEGKTSTKT</sequence>
<accession>A0ACC3NM36</accession>
<dbReference type="EMBL" id="JAUTXU010000027">
    <property type="protein sequence ID" value="KAK3719223.1"/>
    <property type="molecule type" value="Genomic_DNA"/>
</dbReference>
<keyword evidence="2" id="KW-1185">Reference proteome</keyword>
<proteinExistence type="predicted"/>
<evidence type="ECO:0000313" key="2">
    <source>
        <dbReference type="Proteomes" id="UP001281147"/>
    </source>
</evidence>
<dbReference type="Proteomes" id="UP001281147">
    <property type="component" value="Unassembled WGS sequence"/>
</dbReference>
<reference evidence="1" key="1">
    <citation type="submission" date="2023-07" db="EMBL/GenBank/DDBJ databases">
        <title>Black Yeasts Isolated from many extreme environments.</title>
        <authorList>
            <person name="Coleine C."/>
            <person name="Stajich J.E."/>
            <person name="Selbmann L."/>
        </authorList>
    </citation>
    <scope>NUCLEOTIDE SEQUENCE</scope>
    <source>
        <strain evidence="1">CCFEE 5714</strain>
    </source>
</reference>
<name>A0ACC3NM36_9PEZI</name>
<evidence type="ECO:0000313" key="1">
    <source>
        <dbReference type="EMBL" id="KAK3719223.1"/>
    </source>
</evidence>
<comment type="caution">
    <text evidence="1">The sequence shown here is derived from an EMBL/GenBank/DDBJ whole genome shotgun (WGS) entry which is preliminary data.</text>
</comment>